<reference evidence="3" key="1">
    <citation type="journal article" date="2019" name="Int. J. Syst. Evol. Microbiol.">
        <title>The Global Catalogue of Microorganisms (GCM) 10K type strain sequencing project: providing services to taxonomists for standard genome sequencing and annotation.</title>
        <authorList>
            <consortium name="The Broad Institute Genomics Platform"/>
            <consortium name="The Broad Institute Genome Sequencing Center for Infectious Disease"/>
            <person name="Wu L."/>
            <person name="Ma J."/>
        </authorList>
    </citation>
    <scope>NUCLEOTIDE SEQUENCE [LARGE SCALE GENOMIC DNA]</scope>
    <source>
        <strain evidence="3">NBRC 108728</strain>
    </source>
</reference>
<accession>A0ABM8GVX4</accession>
<dbReference type="Proteomes" id="UP001321486">
    <property type="component" value="Plasmid pNBRC108728a"/>
</dbReference>
<dbReference type="InterPro" id="IPR053845">
    <property type="entry name" value="DUF6927"/>
</dbReference>
<geneLocation type="plasmid" evidence="2 3">
    <name>pNBRC108728a</name>
</geneLocation>
<keyword evidence="2" id="KW-0614">Plasmid</keyword>
<evidence type="ECO:0000313" key="3">
    <source>
        <dbReference type="Proteomes" id="UP001321486"/>
    </source>
</evidence>
<evidence type="ECO:0000313" key="2">
    <source>
        <dbReference type="EMBL" id="BDZ52633.1"/>
    </source>
</evidence>
<proteinExistence type="predicted"/>
<name>A0ABM8GVX4_9MICO</name>
<protein>
    <recommendedName>
        <fullName evidence="1">DUF6927 domain-containing protein</fullName>
    </recommendedName>
</protein>
<gene>
    <name evidence="2" type="ORF">GCM10025867_48740</name>
</gene>
<feature type="domain" description="DUF6927" evidence="1">
    <location>
        <begin position="103"/>
        <end position="168"/>
    </location>
</feature>
<keyword evidence="3" id="KW-1185">Reference proteome</keyword>
<sequence length="205" mass="22682">MTWNATPIGRGRPAGISDAEFFTNHEDLTEDGAFRLLDTYSTKRAFYVAREALSGSHEDVGSVSAVVVSKEWTRSEFGWKVEHETLNPAPIYTTIAMLDRLTPTEDLAANIWRERATAFAHRPVATVGDTIALTEPHKFSDGVRRGTFEVVGHGEMHSLDDGRTVRIDDWREREYTIVAVAAQPDLLGLVTVDDMAAAETASTLF</sequence>
<organism evidence="2 3">
    <name type="scientific">Frondihabitans sucicola</name>
    <dbReference type="NCBI Taxonomy" id="1268041"/>
    <lineage>
        <taxon>Bacteria</taxon>
        <taxon>Bacillati</taxon>
        <taxon>Actinomycetota</taxon>
        <taxon>Actinomycetes</taxon>
        <taxon>Micrococcales</taxon>
        <taxon>Microbacteriaceae</taxon>
        <taxon>Frondihabitans</taxon>
    </lineage>
</organism>
<dbReference type="EMBL" id="AP027733">
    <property type="protein sequence ID" value="BDZ52633.1"/>
    <property type="molecule type" value="Genomic_DNA"/>
</dbReference>
<dbReference type="RefSeq" id="WP_286346915.1">
    <property type="nucleotide sequence ID" value="NZ_AP027733.1"/>
</dbReference>
<dbReference type="Pfam" id="PF21992">
    <property type="entry name" value="DUF6927"/>
    <property type="match status" value="1"/>
</dbReference>
<evidence type="ECO:0000259" key="1">
    <source>
        <dbReference type="Pfam" id="PF21992"/>
    </source>
</evidence>